<reference evidence="1" key="1">
    <citation type="submission" date="2021-01" db="UniProtKB">
        <authorList>
            <consortium name="EnsemblPlants"/>
        </authorList>
    </citation>
    <scope>IDENTIFICATION</scope>
</reference>
<keyword evidence="2" id="KW-1185">Reference proteome</keyword>
<sequence length="49" mass="5798">MTQLIFMSYKKTNTDASFFFMNNQNGSSVSPQCTWELMTMKKPRHTRMT</sequence>
<dbReference type="Gramene" id="Kaladp0037s0371.1.v1.1">
    <property type="protein sequence ID" value="Kaladp0037s0371.1.v1.1"/>
    <property type="gene ID" value="Kaladp0037s0371.v1.1"/>
</dbReference>
<protein>
    <submittedName>
        <fullName evidence="1">Uncharacterized protein</fullName>
    </submittedName>
</protein>
<dbReference type="Proteomes" id="UP000594263">
    <property type="component" value="Unplaced"/>
</dbReference>
<proteinExistence type="predicted"/>
<name>A0A7N0ZUU2_KALFE</name>
<dbReference type="AlphaFoldDB" id="A0A7N0ZUU2"/>
<evidence type="ECO:0000313" key="1">
    <source>
        <dbReference type="EnsemblPlants" id="Kaladp0037s0371.1.v1.1"/>
    </source>
</evidence>
<accession>A0A7N0ZUU2</accession>
<organism evidence="1 2">
    <name type="scientific">Kalanchoe fedtschenkoi</name>
    <name type="common">Lavender scallops</name>
    <name type="synonym">South American air plant</name>
    <dbReference type="NCBI Taxonomy" id="63787"/>
    <lineage>
        <taxon>Eukaryota</taxon>
        <taxon>Viridiplantae</taxon>
        <taxon>Streptophyta</taxon>
        <taxon>Embryophyta</taxon>
        <taxon>Tracheophyta</taxon>
        <taxon>Spermatophyta</taxon>
        <taxon>Magnoliopsida</taxon>
        <taxon>eudicotyledons</taxon>
        <taxon>Gunneridae</taxon>
        <taxon>Pentapetalae</taxon>
        <taxon>Saxifragales</taxon>
        <taxon>Crassulaceae</taxon>
        <taxon>Kalanchoe</taxon>
    </lineage>
</organism>
<dbReference type="EnsemblPlants" id="Kaladp0037s0371.1.v1.1">
    <property type="protein sequence ID" value="Kaladp0037s0371.1.v1.1"/>
    <property type="gene ID" value="Kaladp0037s0371.v1.1"/>
</dbReference>
<evidence type="ECO:0000313" key="2">
    <source>
        <dbReference type="Proteomes" id="UP000594263"/>
    </source>
</evidence>